<keyword evidence="3" id="KW-0378">Hydrolase</keyword>
<dbReference type="GO" id="GO:0005886">
    <property type="term" value="C:plasma membrane"/>
    <property type="evidence" value="ECO:0007669"/>
    <property type="project" value="TreeGrafter"/>
</dbReference>
<comment type="similarity">
    <text evidence="1">Belongs to the type-B carboxylesterase/lipase family.</text>
</comment>
<dbReference type="GO" id="GO:0003990">
    <property type="term" value="F:acetylcholinesterase activity"/>
    <property type="evidence" value="ECO:0007669"/>
    <property type="project" value="TreeGrafter"/>
</dbReference>
<dbReference type="AlphaFoldDB" id="A0A7M7M861"/>
<keyword evidence="4" id="KW-0325">Glycoprotein</keyword>
<accession>A0A7M7M861</accession>
<dbReference type="InterPro" id="IPR029058">
    <property type="entry name" value="AB_hydrolase_fold"/>
</dbReference>
<protein>
    <recommendedName>
        <fullName evidence="6">Carboxylesterase type B domain-containing protein</fullName>
    </recommendedName>
</protein>
<organism evidence="7 8">
    <name type="scientific">Varroa destructor</name>
    <name type="common">Honeybee mite</name>
    <dbReference type="NCBI Taxonomy" id="109461"/>
    <lineage>
        <taxon>Eukaryota</taxon>
        <taxon>Metazoa</taxon>
        <taxon>Ecdysozoa</taxon>
        <taxon>Arthropoda</taxon>
        <taxon>Chelicerata</taxon>
        <taxon>Arachnida</taxon>
        <taxon>Acari</taxon>
        <taxon>Parasitiformes</taxon>
        <taxon>Mesostigmata</taxon>
        <taxon>Gamasina</taxon>
        <taxon>Dermanyssoidea</taxon>
        <taxon>Varroidae</taxon>
        <taxon>Varroa</taxon>
    </lineage>
</organism>
<reference evidence="7" key="1">
    <citation type="submission" date="2021-01" db="UniProtKB">
        <authorList>
            <consortium name="EnsemblMetazoa"/>
        </authorList>
    </citation>
    <scope>IDENTIFICATION</scope>
</reference>
<keyword evidence="2" id="KW-0719">Serine esterase</keyword>
<proteinExistence type="inferred from homology"/>
<dbReference type="Gene3D" id="3.40.50.1820">
    <property type="entry name" value="alpha/beta hydrolase"/>
    <property type="match status" value="1"/>
</dbReference>
<dbReference type="InterPro" id="IPR050654">
    <property type="entry name" value="AChE-related_enzymes"/>
</dbReference>
<dbReference type="PANTHER" id="PTHR43918:SF4">
    <property type="entry name" value="CARBOXYLIC ESTER HYDROLASE"/>
    <property type="match status" value="1"/>
</dbReference>
<sequence>MTQSLLTILAAIALAERALARQPTLVTVTGQILGTEEIINGKTIHSYQGVPYAEPPTGQRRFMKPIPLMPMPGTFNATKSPPLCMRPSQTEVEMSEDCLYLNMWIPSSSDEPFQLRSARRMNLSIVVYVPSYEQTITPDGAEFAASSNVVFVSINYRVGALGFLFSGSPEAPGNVGLYDILEALRWMKLNSRLFGGNPEDITLWGRGEGAAVAAILMTSPITADLLQKVIFESGSIHTSCNSFRKNSEAVTMRLLVNAGCYNYSMPWEAQRKRAIRCLKVVHPEVIIGSQAFELESFQPVVGDSLIPAEPFQGSHQHFANPFSLLVLMKDDESQPTFNQLLRLQPGSVDTTSDCKHVFKNFLRTSLNIPFGITVKVLGEYQLVFSSTMDVCREAFTDAYFFCPIKLFSDVLSTTQGSEVFFAKRSALDELHLDNDVDKKLLISLGQFVRSGTPKVPGKSEDWPLYTPDSPKIVYLQPGNVTVASLEKTERCRLWEPFIINSVKNTEQTNVVVAPGEDKATTTACINVTYPEASNVANSRINVVSATTIRAPTTTTAVKREENTIRDSSEGKSLAQRNEANAQLRDSATTLQLFTLLAIIYTSKH</sequence>
<keyword evidence="5" id="KW-0732">Signal</keyword>
<evidence type="ECO:0000256" key="1">
    <source>
        <dbReference type="ARBA" id="ARBA00005964"/>
    </source>
</evidence>
<dbReference type="GO" id="GO:0005615">
    <property type="term" value="C:extracellular space"/>
    <property type="evidence" value="ECO:0007669"/>
    <property type="project" value="TreeGrafter"/>
</dbReference>
<evidence type="ECO:0000256" key="5">
    <source>
        <dbReference type="SAM" id="SignalP"/>
    </source>
</evidence>
<dbReference type="RefSeq" id="XP_022656819.1">
    <property type="nucleotide sequence ID" value="XM_022801084.1"/>
</dbReference>
<dbReference type="EnsemblMetazoa" id="XM_022801084">
    <property type="protein sequence ID" value="XP_022656819"/>
    <property type="gene ID" value="LOC111248568"/>
</dbReference>
<dbReference type="Proteomes" id="UP000594260">
    <property type="component" value="Unplaced"/>
</dbReference>
<feature type="chain" id="PRO_5029709247" description="Carboxylesterase type B domain-containing protein" evidence="5">
    <location>
        <begin position="21"/>
        <end position="604"/>
    </location>
</feature>
<evidence type="ECO:0000256" key="4">
    <source>
        <dbReference type="ARBA" id="ARBA00023180"/>
    </source>
</evidence>
<keyword evidence="8" id="KW-1185">Reference proteome</keyword>
<evidence type="ECO:0000259" key="6">
    <source>
        <dbReference type="Pfam" id="PF00135"/>
    </source>
</evidence>
<dbReference type="GeneID" id="111248568"/>
<name>A0A7M7M861_VARDE</name>
<dbReference type="InterPro" id="IPR002018">
    <property type="entry name" value="CarbesteraseB"/>
</dbReference>
<dbReference type="GO" id="GO:0006581">
    <property type="term" value="P:acetylcholine catabolic process"/>
    <property type="evidence" value="ECO:0007669"/>
    <property type="project" value="TreeGrafter"/>
</dbReference>
<dbReference type="Pfam" id="PF00135">
    <property type="entry name" value="COesterase"/>
    <property type="match status" value="1"/>
</dbReference>
<dbReference type="PANTHER" id="PTHR43918">
    <property type="entry name" value="ACETYLCHOLINESTERASE"/>
    <property type="match status" value="1"/>
</dbReference>
<feature type="signal peptide" evidence="5">
    <location>
        <begin position="1"/>
        <end position="20"/>
    </location>
</feature>
<evidence type="ECO:0000256" key="2">
    <source>
        <dbReference type="ARBA" id="ARBA00022487"/>
    </source>
</evidence>
<evidence type="ECO:0000313" key="8">
    <source>
        <dbReference type="Proteomes" id="UP000594260"/>
    </source>
</evidence>
<dbReference type="SUPFAM" id="SSF53474">
    <property type="entry name" value="alpha/beta-Hydrolases"/>
    <property type="match status" value="1"/>
</dbReference>
<evidence type="ECO:0000256" key="3">
    <source>
        <dbReference type="ARBA" id="ARBA00022801"/>
    </source>
</evidence>
<feature type="domain" description="Carboxylesterase type B" evidence="6">
    <location>
        <begin position="22"/>
        <end position="421"/>
    </location>
</feature>
<evidence type="ECO:0000313" key="7">
    <source>
        <dbReference type="EnsemblMetazoa" id="XP_022656819"/>
    </source>
</evidence>
<dbReference type="GO" id="GO:0019695">
    <property type="term" value="P:choline metabolic process"/>
    <property type="evidence" value="ECO:0007669"/>
    <property type="project" value="TreeGrafter"/>
</dbReference>